<dbReference type="InterPro" id="IPR014710">
    <property type="entry name" value="RmlC-like_jellyroll"/>
</dbReference>
<dbReference type="AlphaFoldDB" id="K8X8Y4"/>
<feature type="non-terminal residue" evidence="2">
    <location>
        <position position="1"/>
    </location>
</feature>
<evidence type="ECO:0000313" key="2">
    <source>
        <dbReference type="EMBL" id="EKT77979.1"/>
    </source>
</evidence>
<organism evidence="2 3">
    <name type="scientific">Rhodococcus opacus M213</name>
    <dbReference type="NCBI Taxonomy" id="1129896"/>
    <lineage>
        <taxon>Bacteria</taxon>
        <taxon>Bacillati</taxon>
        <taxon>Actinomycetota</taxon>
        <taxon>Actinomycetes</taxon>
        <taxon>Mycobacteriales</taxon>
        <taxon>Nocardiaceae</taxon>
        <taxon>Rhodococcus</taxon>
    </lineage>
</organism>
<dbReference type="InterPro" id="IPR011051">
    <property type="entry name" value="RmlC_Cupin_sf"/>
</dbReference>
<evidence type="ECO:0000313" key="3">
    <source>
        <dbReference type="Proteomes" id="UP000005951"/>
    </source>
</evidence>
<name>K8X8Y4_RHOOP</name>
<dbReference type="EMBL" id="AJYC02000123">
    <property type="protein sequence ID" value="EKT77979.1"/>
    <property type="molecule type" value="Genomic_DNA"/>
</dbReference>
<dbReference type="InterPro" id="IPR008579">
    <property type="entry name" value="UGlyAH_Cupin_dom"/>
</dbReference>
<proteinExistence type="predicted"/>
<dbReference type="Pfam" id="PF05899">
    <property type="entry name" value="Cupin_3"/>
    <property type="match status" value="1"/>
</dbReference>
<feature type="domain" description="(S)-ureidoglycine aminohydrolase cupin" evidence="1">
    <location>
        <begin position="19"/>
        <end position="78"/>
    </location>
</feature>
<accession>K8X8Y4</accession>
<dbReference type="Proteomes" id="UP000005951">
    <property type="component" value="Unassembled WGS sequence"/>
</dbReference>
<protein>
    <submittedName>
        <fullName evidence="2">Bicupin, oxalate decarboxylase family protein</fullName>
    </submittedName>
</protein>
<dbReference type="RefSeq" id="WP_005263207.1">
    <property type="nucleotide sequence ID" value="NZ_AJYC02000123.1"/>
</dbReference>
<sequence>KIFLTQERDDARYFRHGMMYVEPQHGEVHWFQANFDETQYCISGMMRVRAQDRGGREVVLEIGPGEVLYLPAGFNYTMEPTGQESRLLFTSGPSPRPGIVEQKAYSKQLRSLRGQGMEK</sequence>
<comment type="caution">
    <text evidence="2">The sequence shown here is derived from an EMBL/GenBank/DDBJ whole genome shotgun (WGS) entry which is preliminary data.</text>
</comment>
<gene>
    <name evidence="2" type="ORF">WSS_A34872</name>
</gene>
<dbReference type="Gene3D" id="2.60.120.10">
    <property type="entry name" value="Jelly Rolls"/>
    <property type="match status" value="1"/>
</dbReference>
<evidence type="ECO:0000259" key="1">
    <source>
        <dbReference type="Pfam" id="PF05899"/>
    </source>
</evidence>
<reference evidence="2 3" key="1">
    <citation type="journal article" date="2013" name="Genome Announc.">
        <title>Draft Genome Sequence of Rhodococcus opacus Strain M213 Shows a Diverse Catabolic Potential.</title>
        <authorList>
            <person name="Pathak A."/>
            <person name="Green S.J."/>
            <person name="Ogram A."/>
            <person name="Chauhan A."/>
        </authorList>
    </citation>
    <scope>NUCLEOTIDE SEQUENCE [LARGE SCALE GENOMIC DNA]</scope>
    <source>
        <strain evidence="2 3">M213</strain>
    </source>
</reference>
<dbReference type="SUPFAM" id="SSF51182">
    <property type="entry name" value="RmlC-like cupins"/>
    <property type="match status" value="1"/>
</dbReference>